<dbReference type="InterPro" id="IPR050491">
    <property type="entry name" value="AmpC-like"/>
</dbReference>
<dbReference type="Pfam" id="PF11954">
    <property type="entry name" value="DUF3471"/>
    <property type="match status" value="1"/>
</dbReference>
<dbReference type="Gene3D" id="3.40.710.10">
    <property type="entry name" value="DD-peptidase/beta-lactamase superfamily"/>
    <property type="match status" value="1"/>
</dbReference>
<comment type="similarity">
    <text evidence="1">Belongs to the peptidase S12 family.</text>
</comment>
<proteinExistence type="inferred from homology"/>
<evidence type="ECO:0000259" key="3">
    <source>
        <dbReference type="Pfam" id="PF11954"/>
    </source>
</evidence>
<dbReference type="Gene3D" id="2.40.128.600">
    <property type="match status" value="1"/>
</dbReference>
<dbReference type="Pfam" id="PF00144">
    <property type="entry name" value="Beta-lactamase"/>
    <property type="match status" value="1"/>
</dbReference>
<name>A0AA38WXI7_9EURO</name>
<dbReference type="InterPro" id="IPR001466">
    <property type="entry name" value="Beta-lactam-related"/>
</dbReference>
<evidence type="ECO:0000259" key="2">
    <source>
        <dbReference type="Pfam" id="PF00144"/>
    </source>
</evidence>
<evidence type="ECO:0008006" key="6">
    <source>
        <dbReference type="Google" id="ProtNLM"/>
    </source>
</evidence>
<comment type="caution">
    <text evidence="4">The sequence shown here is derived from an EMBL/GenBank/DDBJ whole genome shotgun (WGS) entry which is preliminary data.</text>
</comment>
<gene>
    <name evidence="4" type="ORF">H2200_012760</name>
</gene>
<reference evidence="4" key="1">
    <citation type="submission" date="2022-10" db="EMBL/GenBank/DDBJ databases">
        <title>Culturing micro-colonial fungi from biological soil crusts in the Mojave desert and describing Neophaeococcomyces mojavensis, and introducing the new genera and species Taxawa tesnikishii.</title>
        <authorList>
            <person name="Kurbessoian T."/>
            <person name="Stajich J.E."/>
        </authorList>
    </citation>
    <scope>NUCLEOTIDE SEQUENCE</scope>
    <source>
        <strain evidence="4">TK_41</strain>
    </source>
</reference>
<protein>
    <recommendedName>
        <fullName evidence="6">Beta-lactamase/transpeptidase-like protein</fullName>
    </recommendedName>
</protein>
<dbReference type="InterPro" id="IPR012338">
    <property type="entry name" value="Beta-lactam/transpept-like"/>
</dbReference>
<dbReference type="EMBL" id="JAPDRK010000024">
    <property type="protein sequence ID" value="KAJ9602980.1"/>
    <property type="molecule type" value="Genomic_DNA"/>
</dbReference>
<evidence type="ECO:0000313" key="5">
    <source>
        <dbReference type="Proteomes" id="UP001172673"/>
    </source>
</evidence>
<evidence type="ECO:0000313" key="4">
    <source>
        <dbReference type="EMBL" id="KAJ9602980.1"/>
    </source>
</evidence>
<dbReference type="PANTHER" id="PTHR46825:SF9">
    <property type="entry name" value="BETA-LACTAMASE-RELATED DOMAIN-CONTAINING PROTEIN"/>
    <property type="match status" value="1"/>
</dbReference>
<dbReference type="Proteomes" id="UP001172673">
    <property type="component" value="Unassembled WGS sequence"/>
</dbReference>
<accession>A0AA38WXI7</accession>
<feature type="domain" description="Peptidase S12 Pab87-related C-terminal" evidence="3">
    <location>
        <begin position="391"/>
        <end position="493"/>
    </location>
</feature>
<evidence type="ECO:0000256" key="1">
    <source>
        <dbReference type="ARBA" id="ARBA00038215"/>
    </source>
</evidence>
<sequence length="514" mass="58098">MSSVDEFFSRYDDLITDAINRYHVPGISIAVVDGESILARGYGLARFPDVKSTAQTLFNGASLTKALVAASISLLVDDDECRPEVQWSTPVSQLLREDFVLSDSRTDLVTIEDILSHRTGLPDQDDACMGIHAEQPDTPRSVTRKLRYLPLTAPLRTSFQYCNMMYVVAVHLVETLTGLSMGDYLRRTISGPLGMSNSHLGHDEVITHGALDELAKGYGWDDDKLEYFEIDWPIQPEAVGAGEIISTATDFACFLRCMIHKTMPISAEGHDELVKPRTIVPERPSPFRSQQLYALGWLTSTYHGESIIDHSGGTSGFGSHMIYLPKQHWGLVILGNAMESSRAINKIMWTMVDDLLRVPKEKRFDWDRHRVEDWTEWRLKAYKELYPKTPNPPIPLTLPLPAYAGSYQHKGYGALTVNMRDAKLEIDAMDRTYRFKLFLTHISGEFFVAERRDVDSRDKEIVQAAFRLNVDGAVAYFGVALIPGRDKELIWFRRVLRQVPRAGFEVLLTEPRPS</sequence>
<dbReference type="SUPFAM" id="SSF56601">
    <property type="entry name" value="beta-lactamase/transpeptidase-like"/>
    <property type="match status" value="1"/>
</dbReference>
<dbReference type="InterPro" id="IPR021860">
    <property type="entry name" value="Peptidase_S12_Pab87-rel_C"/>
</dbReference>
<organism evidence="4 5">
    <name type="scientific">Cladophialophora chaetospira</name>
    <dbReference type="NCBI Taxonomy" id="386627"/>
    <lineage>
        <taxon>Eukaryota</taxon>
        <taxon>Fungi</taxon>
        <taxon>Dikarya</taxon>
        <taxon>Ascomycota</taxon>
        <taxon>Pezizomycotina</taxon>
        <taxon>Eurotiomycetes</taxon>
        <taxon>Chaetothyriomycetidae</taxon>
        <taxon>Chaetothyriales</taxon>
        <taxon>Herpotrichiellaceae</taxon>
        <taxon>Cladophialophora</taxon>
    </lineage>
</organism>
<keyword evidence="5" id="KW-1185">Reference proteome</keyword>
<dbReference type="AlphaFoldDB" id="A0AA38WXI7"/>
<dbReference type="PANTHER" id="PTHR46825">
    <property type="entry name" value="D-ALANYL-D-ALANINE-CARBOXYPEPTIDASE/ENDOPEPTIDASE AMPH"/>
    <property type="match status" value="1"/>
</dbReference>
<feature type="domain" description="Beta-lactamase-related" evidence="2">
    <location>
        <begin position="12"/>
        <end position="340"/>
    </location>
</feature>